<evidence type="ECO:0008006" key="3">
    <source>
        <dbReference type="Google" id="ProtNLM"/>
    </source>
</evidence>
<gene>
    <name evidence="1" type="ORF">ACFQ21_19160</name>
</gene>
<comment type="caution">
    <text evidence="1">The sequence shown here is derived from an EMBL/GenBank/DDBJ whole genome shotgun (WGS) entry which is preliminary data.</text>
</comment>
<proteinExistence type="predicted"/>
<reference evidence="2" key="1">
    <citation type="journal article" date="2019" name="Int. J. Syst. Evol. Microbiol.">
        <title>The Global Catalogue of Microorganisms (GCM) 10K type strain sequencing project: providing services to taxonomists for standard genome sequencing and annotation.</title>
        <authorList>
            <consortium name="The Broad Institute Genomics Platform"/>
            <consortium name="The Broad Institute Genome Sequencing Center for Infectious Disease"/>
            <person name="Wu L."/>
            <person name="Ma J."/>
        </authorList>
    </citation>
    <scope>NUCLEOTIDE SEQUENCE [LARGE SCALE GENOMIC DNA]</scope>
    <source>
        <strain evidence="2">CCUG 58938</strain>
    </source>
</reference>
<dbReference type="EMBL" id="JBHTKA010000007">
    <property type="protein sequence ID" value="MFD1001456.1"/>
    <property type="molecule type" value="Genomic_DNA"/>
</dbReference>
<evidence type="ECO:0000313" key="2">
    <source>
        <dbReference type="Proteomes" id="UP001597112"/>
    </source>
</evidence>
<dbReference type="Proteomes" id="UP001597112">
    <property type="component" value="Unassembled WGS sequence"/>
</dbReference>
<sequence length="1142" mass="127694">MPLTLTYSSSGVKVDQLASWVGMNWSLESGGVITRVVRDVADDDANYELYPENFNSNNPQALEYLQRCADEQFFDSEPDLFTFNFSGYTGKFLFDRSGKAIVMPFQNIKISRSLDTSTEESVFTITTPDGIIYTFGESETSKTGSVGAECGRSYEHKRETSWYLTQVSHPTGEVIYLEYEGSVYSYPLGVTQNITRKLARTGSVSVETQCPDQPSSTCVNTMYITGRYLKRIWSSSFGEIEFVATKTRTDLDDYKLDGINIKSAANVLLKSFSFDYTFSTATQYSNSLTTEELKHRMFLTAVHEKDSNGTGIRSHSFEYNDINGLPPRLSFAQDHWGYFNGRTNQYFVPVDAQEIRDEFGRKVFTGIGGNREPAAVCNKGLLTKVTYPTGGFTTLLYEPNTYRGYNTIIPTPVSLQQPVQGTGFKTTVTKTLSFTPNINQFMVFSLNNSPSAEYDSEDDVDPLHHIAQMTVRDLTTSTIIYSGTAEWESTISSDDIQVYGDHSYQVSVSATGEIVSAYFSSSYLPSQPTQVPANMITGGLRVLRTVNHDALTGQDEMKSYYYEKIASPGISSGQTTVSPIYYAASMIHLPGVTTGTALVCSYATLYSSSQFNLYPLNGSNVFYQYVTTVKGTDFSQGADEHEFTINPDIDGQLVWGFSNILNASSTNSGWDNGLEKRVRYYKQASGNLVLLKETENTYVSDTRNQSEVKALVVRKKYTPVLVYNTSIACNDENRTKIYYDYKCIADHSHWWVFGFGDNVNCVAPGADNRYVAVGQHPCYGRTEDVVTLPYALDHLDAIEYRNIAYWHYLSSARETTYDENGQHPITNLTEYFYDNPIHSFLGRVKKTTSDGKVSEERMKYIGDYNELGNFTILKNKHIVNSPIKQEKFVDNILTEGSLITLTDNGSFQDLYLYESEAAETVTHDPAVLIPSQYKWKASYAYDGNQNLKTVSSREGVRKDYIWGYNAAYPIAEIVQSTNDHFAYTSFEQDGTGNWTVPSASRENSGYTGLTSYSLASGAISKSVDNTKVYAVSFWAQSSNVTVNGVAPVAGETTNGWTYFTATVQTATTIIISGSSIIDELRLCNRTAQMKTYTYMPGVGVKSITDPNNRTTFFDYDTHGRLKSMKDGKGDIIKSFEYNYVNR</sequence>
<evidence type="ECO:0000313" key="1">
    <source>
        <dbReference type="EMBL" id="MFD1001456.1"/>
    </source>
</evidence>
<name>A0ABW3K7P6_9BACT</name>
<organism evidence="1 2">
    <name type="scientific">Ohtaekwangia kribbensis</name>
    <dbReference type="NCBI Taxonomy" id="688913"/>
    <lineage>
        <taxon>Bacteria</taxon>
        <taxon>Pseudomonadati</taxon>
        <taxon>Bacteroidota</taxon>
        <taxon>Cytophagia</taxon>
        <taxon>Cytophagales</taxon>
        <taxon>Fulvivirgaceae</taxon>
        <taxon>Ohtaekwangia</taxon>
    </lineage>
</organism>
<accession>A0ABW3K7P6</accession>
<dbReference type="RefSeq" id="WP_377581283.1">
    <property type="nucleotide sequence ID" value="NZ_JBHTKA010000007.1"/>
</dbReference>
<protein>
    <recommendedName>
        <fullName evidence="3">YD repeat-containing protein</fullName>
    </recommendedName>
</protein>
<keyword evidence="2" id="KW-1185">Reference proteome</keyword>